<dbReference type="Proteomes" id="UP000250235">
    <property type="component" value="Unassembled WGS sequence"/>
</dbReference>
<evidence type="ECO:0000313" key="3">
    <source>
        <dbReference type="Proteomes" id="UP000250235"/>
    </source>
</evidence>
<sequence length="443" mass="48613">MEDTDLVQMFESHIATGLNNFLGCPAVFNEDALTGIFANSSVTKDGLVVSTVNGVSVEISEEVFAATFELPVEGLTDLSDVPKNLVFDARSFFSISKEQPWTATASQIIDLLSAAHSKSLEVLLIQQKEHGLPIEKSCTSTCLDTSIGSGAVLAQFFSQAKSKCWEQLYCLESPESPPPIPQQQESSSSSSDSQMNFDTTDIPLDDTAEAQTSLLAATVDLSPLLDDLKTSLSQCVDTAHSDILSRLRTIEQGLHNTLGFQNDYFRNLIQGARQEGKNNDDLQILRLNELKKNVMTQGVTVDTASLEIRKAINAASHFDPFADSLGVIRRRDWVRPRCIESTRSVLGKCVYLVTLAMSLFDLQDVCIAIGSTATLDLPMVVDLIGIYGLKGPYCTLTTTNWFLQALSVIPRRSWGDVARRSYHDPLGKFGIVIPEPQWLWAHG</sequence>
<dbReference type="EMBL" id="KQ991380">
    <property type="protein sequence ID" value="KZV52008.1"/>
    <property type="molecule type" value="Genomic_DNA"/>
</dbReference>
<evidence type="ECO:0000313" key="2">
    <source>
        <dbReference type="EMBL" id="KZV52008.1"/>
    </source>
</evidence>
<gene>
    <name evidence="2" type="ORF">F511_43448</name>
</gene>
<feature type="region of interest" description="Disordered" evidence="1">
    <location>
        <begin position="175"/>
        <end position="201"/>
    </location>
</feature>
<organism evidence="2 3">
    <name type="scientific">Dorcoceras hygrometricum</name>
    <dbReference type="NCBI Taxonomy" id="472368"/>
    <lineage>
        <taxon>Eukaryota</taxon>
        <taxon>Viridiplantae</taxon>
        <taxon>Streptophyta</taxon>
        <taxon>Embryophyta</taxon>
        <taxon>Tracheophyta</taxon>
        <taxon>Spermatophyta</taxon>
        <taxon>Magnoliopsida</taxon>
        <taxon>eudicotyledons</taxon>
        <taxon>Gunneridae</taxon>
        <taxon>Pentapetalae</taxon>
        <taxon>asterids</taxon>
        <taxon>lamiids</taxon>
        <taxon>Lamiales</taxon>
        <taxon>Gesneriaceae</taxon>
        <taxon>Didymocarpoideae</taxon>
        <taxon>Trichosporeae</taxon>
        <taxon>Loxocarpinae</taxon>
        <taxon>Dorcoceras</taxon>
    </lineage>
</organism>
<keyword evidence="3" id="KW-1185">Reference proteome</keyword>
<reference evidence="2 3" key="1">
    <citation type="journal article" date="2015" name="Proc. Natl. Acad. Sci. U.S.A.">
        <title>The resurrection genome of Boea hygrometrica: A blueprint for survival of dehydration.</title>
        <authorList>
            <person name="Xiao L."/>
            <person name="Yang G."/>
            <person name="Zhang L."/>
            <person name="Yang X."/>
            <person name="Zhao S."/>
            <person name="Ji Z."/>
            <person name="Zhou Q."/>
            <person name="Hu M."/>
            <person name="Wang Y."/>
            <person name="Chen M."/>
            <person name="Xu Y."/>
            <person name="Jin H."/>
            <person name="Xiao X."/>
            <person name="Hu G."/>
            <person name="Bao F."/>
            <person name="Hu Y."/>
            <person name="Wan P."/>
            <person name="Li L."/>
            <person name="Deng X."/>
            <person name="Kuang T."/>
            <person name="Xiang C."/>
            <person name="Zhu J.K."/>
            <person name="Oliver M.J."/>
            <person name="He Y."/>
        </authorList>
    </citation>
    <scope>NUCLEOTIDE SEQUENCE [LARGE SCALE GENOMIC DNA]</scope>
    <source>
        <strain evidence="3">cv. XS01</strain>
    </source>
</reference>
<protein>
    <submittedName>
        <fullName evidence="2">Uncharacterized protein</fullName>
    </submittedName>
</protein>
<name>A0A2Z7CZ57_9LAMI</name>
<proteinExistence type="predicted"/>
<feature type="compositionally biased region" description="Low complexity" evidence="1">
    <location>
        <begin position="182"/>
        <end position="194"/>
    </location>
</feature>
<dbReference type="AlphaFoldDB" id="A0A2Z7CZ57"/>
<accession>A0A2Z7CZ57</accession>
<evidence type="ECO:0000256" key="1">
    <source>
        <dbReference type="SAM" id="MobiDB-lite"/>
    </source>
</evidence>